<keyword evidence="1" id="KW-1133">Transmembrane helix</keyword>
<proteinExistence type="predicted"/>
<reference evidence="2 3" key="1">
    <citation type="journal article" date="2019" name="Sci. Rep.">
        <title>Extended insight into the Mycobacterium chelonae-abscessus complex through whole genome sequencing of Mycobacterium salmoniphilum outbreak and Mycobacterium salmoniphilum-like strains.</title>
        <authorList>
            <person name="Behra P.R.K."/>
            <person name="Das S."/>
            <person name="Pettersson B.M.F."/>
            <person name="Shirreff L."/>
            <person name="DuCote T."/>
            <person name="Jacobsson K.G."/>
            <person name="Ennis D.G."/>
            <person name="Kirsebom L.A."/>
        </authorList>
    </citation>
    <scope>NUCLEOTIDE SEQUENCE [LARGE SCALE GENOMIC DNA]</scope>
    <source>
        <strain evidence="2 3">DSM 45524</strain>
    </source>
</reference>
<dbReference type="EMBL" id="RXLR01000030">
    <property type="protein sequence ID" value="TDH17743.1"/>
    <property type="molecule type" value="Genomic_DNA"/>
</dbReference>
<comment type="caution">
    <text evidence="2">The sequence shown here is derived from an EMBL/GenBank/DDBJ whole genome shotgun (WGS) entry which is preliminary data.</text>
</comment>
<organism evidence="2 3">
    <name type="scientific">Mycobacteroides franklinii</name>
    <dbReference type="NCBI Taxonomy" id="948102"/>
    <lineage>
        <taxon>Bacteria</taxon>
        <taxon>Bacillati</taxon>
        <taxon>Actinomycetota</taxon>
        <taxon>Actinomycetes</taxon>
        <taxon>Mycobacteriales</taxon>
        <taxon>Mycobacteriaceae</taxon>
        <taxon>Mycobacteroides</taxon>
    </lineage>
</organism>
<dbReference type="GeneID" id="45762369"/>
<dbReference type="Proteomes" id="UP000295627">
    <property type="component" value="Unassembled WGS sequence"/>
</dbReference>
<sequence length="238" mass="25590">MYKNRFGAGALTVFVGAAILAISGVVIFYTHPDEGNSSSATVWTAILLAGVTALVAGVVLRNSARGSGASAKSRFGLALLSVGAVIAVLMVAFMGLLLFFPDEDTTAPELSHFTPEKQRQKAQSVIDGLNTRDSAKAGVLRDYHEHYVKPEEHAADLAQEQSIQSVIPPIGCRYVLTDVRDQGTQGTKIVPGLVRPMPVYRLDAMVNQECPSQDTTPRTIGILLVQAYGHWTPMAFTY</sequence>
<evidence type="ECO:0000313" key="3">
    <source>
        <dbReference type="Proteomes" id="UP000295627"/>
    </source>
</evidence>
<name>A0A4R5P4J2_9MYCO</name>
<evidence type="ECO:0000256" key="1">
    <source>
        <dbReference type="SAM" id="Phobius"/>
    </source>
</evidence>
<dbReference type="AlphaFoldDB" id="A0A4R5P4J2"/>
<keyword evidence="1" id="KW-0812">Transmembrane</keyword>
<feature type="transmembrane region" description="Helical" evidence="1">
    <location>
        <begin position="75"/>
        <end position="100"/>
    </location>
</feature>
<dbReference type="RefSeq" id="WP_054416661.1">
    <property type="nucleotide sequence ID" value="NZ_MAFQ01000028.1"/>
</dbReference>
<evidence type="ECO:0000313" key="2">
    <source>
        <dbReference type="EMBL" id="TDH17743.1"/>
    </source>
</evidence>
<feature type="transmembrane region" description="Helical" evidence="1">
    <location>
        <begin position="42"/>
        <end position="63"/>
    </location>
</feature>
<keyword evidence="1" id="KW-0472">Membrane</keyword>
<accession>A0A4R5P4J2</accession>
<feature type="transmembrane region" description="Helical" evidence="1">
    <location>
        <begin position="7"/>
        <end position="30"/>
    </location>
</feature>
<gene>
    <name evidence="2" type="ORF">EJ571_25945</name>
</gene>
<protein>
    <submittedName>
        <fullName evidence="2">Uncharacterized protein</fullName>
    </submittedName>
</protein>